<sequence length="423" mass="50062">MKVIQSFWSKPSMNQSNDPNSRFKGGWLKQKYSFYSQALSCLTFKQFYNDVELYTDTKGKELLIDQLNLPYSKTHITLDKINSYNPKLWALGKIVTYSEQTEPFLHADSDVFIWEKFPEEMLSSQLFTQNIEVNFPAYQDAFNDILINFDWIPAELINSLYKNQNIHAFNAGIIGGQNHEFFRLLKEKVLSFIDENVHLFEKIDVGIFNTIFEQQLGFALAEKNNIPIHYYLQDVDSDFSKVINFHTVPFDSKYVHCIGYAKKSEFACEQLEARLQYHFPDFYTQLNENLKSTFPDNNFDCDFPTERMDYLFKIYSWLETKTTEDIFNSEFQLSSKVNISEDNGRYYIEYPLPQNGILQKEEIKDWLVILLYFEQPTSIKQLYNELCLDKDFLKDTNKDELKDKLISYVMDKFMLLEILKTEL</sequence>
<evidence type="ECO:0000313" key="2">
    <source>
        <dbReference type="EMBL" id="CAL2089103.1"/>
    </source>
</evidence>
<accession>A0ABP1EPC8</accession>
<protein>
    <recommendedName>
        <fullName evidence="1">DUF6734 domain-containing protein</fullName>
    </recommendedName>
</protein>
<feature type="domain" description="DUF6734" evidence="1">
    <location>
        <begin position="1"/>
        <end position="287"/>
    </location>
</feature>
<dbReference type="RefSeq" id="WP_348712630.1">
    <property type="nucleotide sequence ID" value="NZ_CAXIXY010000005.1"/>
</dbReference>
<evidence type="ECO:0000259" key="1">
    <source>
        <dbReference type="Pfam" id="PF20508"/>
    </source>
</evidence>
<gene>
    <name evidence="2" type="ORF">T190607A01A_30252</name>
</gene>
<dbReference type="InterPro" id="IPR046621">
    <property type="entry name" value="DUF6734"/>
</dbReference>
<reference evidence="2 3" key="1">
    <citation type="submission" date="2024-05" db="EMBL/GenBank/DDBJ databases">
        <authorList>
            <person name="Duchaud E."/>
        </authorList>
    </citation>
    <scope>NUCLEOTIDE SEQUENCE [LARGE SCALE GENOMIC DNA]</scope>
    <source>
        <strain evidence="2">Ena-SAMPLE-TAB-13-05-2024-13:56:06:370-140302</strain>
    </source>
</reference>
<proteinExistence type="predicted"/>
<comment type="caution">
    <text evidence="2">The sequence shown here is derived from an EMBL/GenBank/DDBJ whole genome shotgun (WGS) entry which is preliminary data.</text>
</comment>
<dbReference type="EMBL" id="CAXIXY010000005">
    <property type="protein sequence ID" value="CAL2089103.1"/>
    <property type="molecule type" value="Genomic_DNA"/>
</dbReference>
<name>A0ABP1EPC8_9FLAO</name>
<evidence type="ECO:0000313" key="3">
    <source>
        <dbReference type="Proteomes" id="UP001497416"/>
    </source>
</evidence>
<keyword evidence="3" id="KW-1185">Reference proteome</keyword>
<organism evidence="2 3">
    <name type="scientific">Tenacibaculum platacis</name>
    <dbReference type="NCBI Taxonomy" id="3137852"/>
    <lineage>
        <taxon>Bacteria</taxon>
        <taxon>Pseudomonadati</taxon>
        <taxon>Bacteroidota</taxon>
        <taxon>Flavobacteriia</taxon>
        <taxon>Flavobacteriales</taxon>
        <taxon>Flavobacteriaceae</taxon>
        <taxon>Tenacibaculum</taxon>
    </lineage>
</organism>
<dbReference type="Proteomes" id="UP001497416">
    <property type="component" value="Unassembled WGS sequence"/>
</dbReference>
<dbReference type="Pfam" id="PF20508">
    <property type="entry name" value="DUF6734"/>
    <property type="match status" value="1"/>
</dbReference>